<evidence type="ECO:0000259" key="7">
    <source>
        <dbReference type="PROSITE" id="PS50067"/>
    </source>
</evidence>
<feature type="binding site" evidence="6">
    <location>
        <begin position="48"/>
        <end position="55"/>
    </location>
    <ligand>
        <name>ATP</name>
        <dbReference type="ChEBI" id="CHEBI:30616"/>
    </ligand>
</feature>
<keyword evidence="4 6" id="KW-0067">ATP-binding</keyword>
<keyword evidence="6" id="KW-0505">Motor protein</keyword>
<dbReference type="GO" id="GO:0008017">
    <property type="term" value="F:microtubule binding"/>
    <property type="evidence" value="ECO:0007669"/>
    <property type="project" value="InterPro"/>
</dbReference>
<dbReference type="PROSITE" id="PS50067">
    <property type="entry name" value="KINESIN_MOTOR_2"/>
    <property type="match status" value="1"/>
</dbReference>
<dbReference type="GO" id="GO:0007052">
    <property type="term" value="P:mitotic spindle organization"/>
    <property type="evidence" value="ECO:0007669"/>
    <property type="project" value="TreeGrafter"/>
</dbReference>
<evidence type="ECO:0000256" key="1">
    <source>
        <dbReference type="ARBA" id="ARBA00004496"/>
    </source>
</evidence>
<dbReference type="InterPro" id="IPR036961">
    <property type="entry name" value="Kinesin_motor_dom_sf"/>
</dbReference>
<dbReference type="GO" id="GO:0005875">
    <property type="term" value="C:microtubule associated complex"/>
    <property type="evidence" value="ECO:0007669"/>
    <property type="project" value="TreeGrafter"/>
</dbReference>
<dbReference type="Pfam" id="PF00225">
    <property type="entry name" value="Kinesin"/>
    <property type="match status" value="1"/>
</dbReference>
<dbReference type="Gene3D" id="3.40.850.10">
    <property type="entry name" value="Kinesin motor domain"/>
    <property type="match status" value="1"/>
</dbReference>
<evidence type="ECO:0000256" key="4">
    <source>
        <dbReference type="ARBA" id="ARBA00022840"/>
    </source>
</evidence>
<keyword evidence="2" id="KW-0963">Cytoplasm</keyword>
<name>A0A2N0NEH9_9GLOM</name>
<dbReference type="InterPro" id="IPR027417">
    <property type="entry name" value="P-loop_NTPase"/>
</dbReference>
<dbReference type="GO" id="GO:0005524">
    <property type="term" value="F:ATP binding"/>
    <property type="evidence" value="ECO:0007669"/>
    <property type="project" value="UniProtKB-UniRule"/>
</dbReference>
<keyword evidence="5" id="KW-0175">Coiled coil</keyword>
<dbReference type="AlphaFoldDB" id="A0A2N0NEH9"/>
<keyword evidence="3 6" id="KW-0547">Nucleotide-binding</keyword>
<evidence type="ECO:0000256" key="5">
    <source>
        <dbReference type="ARBA" id="ARBA00023054"/>
    </source>
</evidence>
<reference evidence="8 9" key="2">
    <citation type="submission" date="2017-09" db="EMBL/GenBank/DDBJ databases">
        <title>Extensive intraspecific genome diversity in a model arbuscular mycorrhizal fungus.</title>
        <authorList>
            <person name="Chen E.C."/>
            <person name="Morin E."/>
            <person name="Beaudet D."/>
            <person name="Noel J."/>
            <person name="Ndikumana S."/>
            <person name="Charron P."/>
            <person name="St-Onge C."/>
            <person name="Giorgi J."/>
            <person name="Grigoriev I.V."/>
            <person name="Roux C."/>
            <person name="Martin F.M."/>
            <person name="Corradi N."/>
        </authorList>
    </citation>
    <scope>NUCLEOTIDE SEQUENCE [LARGE SCALE GENOMIC DNA]</scope>
    <source>
        <strain evidence="8 9">A5</strain>
    </source>
</reference>
<accession>A0A2N0NEH9</accession>
<protein>
    <submittedName>
        <fullName evidence="8">P-loop containing nucleoside triphosphate hydrolase protein</fullName>
    </submittedName>
</protein>
<dbReference type="GO" id="GO:0005737">
    <property type="term" value="C:cytoplasm"/>
    <property type="evidence" value="ECO:0007669"/>
    <property type="project" value="UniProtKB-SubCell"/>
</dbReference>
<reference evidence="8 9" key="1">
    <citation type="submission" date="2016-04" db="EMBL/GenBank/DDBJ databases">
        <title>Genome analyses suggest a sexual origin of heterokaryosis in a supposedly ancient asexual fungus.</title>
        <authorList>
            <person name="Ropars J."/>
            <person name="Sedzielewska K."/>
            <person name="Noel J."/>
            <person name="Charron P."/>
            <person name="Farinelli L."/>
            <person name="Marton T."/>
            <person name="Kruger M."/>
            <person name="Pelin A."/>
            <person name="Brachmann A."/>
            <person name="Corradi N."/>
        </authorList>
    </citation>
    <scope>NUCLEOTIDE SEQUENCE [LARGE SCALE GENOMIC DNA]</scope>
    <source>
        <strain evidence="8 9">A5</strain>
    </source>
</reference>
<dbReference type="GO" id="GO:0007018">
    <property type="term" value="P:microtubule-based movement"/>
    <property type="evidence" value="ECO:0007669"/>
    <property type="project" value="InterPro"/>
</dbReference>
<dbReference type="GO" id="GO:0051231">
    <property type="term" value="P:spindle elongation"/>
    <property type="evidence" value="ECO:0007669"/>
    <property type="project" value="TreeGrafter"/>
</dbReference>
<evidence type="ECO:0000313" key="8">
    <source>
        <dbReference type="EMBL" id="PKB92987.1"/>
    </source>
</evidence>
<proteinExistence type="inferred from homology"/>
<organism evidence="8 9">
    <name type="scientific">Rhizophagus irregularis</name>
    <dbReference type="NCBI Taxonomy" id="588596"/>
    <lineage>
        <taxon>Eukaryota</taxon>
        <taxon>Fungi</taxon>
        <taxon>Fungi incertae sedis</taxon>
        <taxon>Mucoromycota</taxon>
        <taxon>Glomeromycotina</taxon>
        <taxon>Glomeromycetes</taxon>
        <taxon>Glomerales</taxon>
        <taxon>Glomeraceae</taxon>
        <taxon>Rhizophagus</taxon>
    </lineage>
</organism>
<dbReference type="InterPro" id="IPR027640">
    <property type="entry name" value="Kinesin-like_fam"/>
</dbReference>
<dbReference type="InterPro" id="IPR001752">
    <property type="entry name" value="Kinesin_motor_dom"/>
</dbReference>
<comment type="subcellular location">
    <subcellularLocation>
        <location evidence="1">Cytoplasm</location>
    </subcellularLocation>
</comment>
<feature type="non-terminal residue" evidence="8">
    <location>
        <position position="1"/>
    </location>
</feature>
<dbReference type="SMART" id="SM00129">
    <property type="entry name" value="KISc"/>
    <property type="match status" value="1"/>
</dbReference>
<evidence type="ECO:0000313" key="9">
    <source>
        <dbReference type="Proteomes" id="UP000232722"/>
    </source>
</evidence>
<dbReference type="Proteomes" id="UP000232722">
    <property type="component" value="Unassembled WGS sequence"/>
</dbReference>
<evidence type="ECO:0000256" key="3">
    <source>
        <dbReference type="ARBA" id="ARBA00022741"/>
    </source>
</evidence>
<evidence type="ECO:0000256" key="2">
    <source>
        <dbReference type="ARBA" id="ARBA00022490"/>
    </source>
</evidence>
<dbReference type="GO" id="GO:0003777">
    <property type="term" value="F:microtubule motor activity"/>
    <property type="evidence" value="ECO:0007669"/>
    <property type="project" value="InterPro"/>
</dbReference>
<comment type="caution">
    <text evidence="8">The sequence shown here is derived from an EMBL/GenBank/DDBJ whole genome shotgun (WGS) entry which is preliminary data.</text>
</comment>
<comment type="similarity">
    <text evidence="6">Belongs to the TRAFAC class myosin-kinesin ATPase superfamily. Kinesin family.</text>
</comment>
<dbReference type="GO" id="GO:0016787">
    <property type="term" value="F:hydrolase activity"/>
    <property type="evidence" value="ECO:0007669"/>
    <property type="project" value="UniProtKB-KW"/>
</dbReference>
<gene>
    <name evidence="8" type="ORF">RhiirA5_486623</name>
</gene>
<dbReference type="SUPFAM" id="SSF52540">
    <property type="entry name" value="P-loop containing nucleoside triphosphate hydrolases"/>
    <property type="match status" value="1"/>
</dbReference>
<feature type="domain" description="Kinesin motor" evidence="7">
    <location>
        <begin position="1"/>
        <end position="147"/>
    </location>
</feature>
<dbReference type="EMBL" id="LLXJ01009285">
    <property type="protein sequence ID" value="PKB92987.1"/>
    <property type="molecule type" value="Genomic_DNA"/>
</dbReference>
<dbReference type="PANTHER" id="PTHR47969:SF15">
    <property type="entry name" value="CHROMOSOME-ASSOCIATED KINESIN KIF4A-RELATED"/>
    <property type="match status" value="1"/>
</dbReference>
<dbReference type="PANTHER" id="PTHR47969">
    <property type="entry name" value="CHROMOSOME-ASSOCIATED KINESIN KIF4A-RELATED"/>
    <property type="match status" value="1"/>
</dbReference>
<keyword evidence="8" id="KW-0378">Hydrolase</keyword>
<sequence length="147" mass="16740">ILIGTDKSFTFDYVFPSDTEQEEIFHDCASPLIDKLMEGYNVTILAYGQTGSGKTYSMGTALYGSDIPPEYQGIIPRAISKLFADLNERKEKNPSYEFEVYVSFLELYNEDFIDLLNKKGKSDLMIREDANSQIYWAGVKEVIQMNS</sequence>
<evidence type="ECO:0000256" key="6">
    <source>
        <dbReference type="PROSITE-ProRule" id="PRU00283"/>
    </source>
</evidence>